<reference evidence="2" key="1">
    <citation type="journal article" date="2002" name="J. Phytopathol.">
        <title>Subtractive Cloning of DNA from Polymyxa graminis - an obligate parasitic plasmodiophorid.</title>
        <authorList>
            <person name="Subr Z.W."/>
            <person name="Kastirr U."/>
            <person name="Kuehne T."/>
        </authorList>
    </citation>
    <scope>NUCLEOTIDE SEQUENCE</scope>
</reference>
<organism evidence="2">
    <name type="scientific">Polymyxa graminis</name>
    <dbReference type="NCBI Taxonomy" id="70182"/>
    <lineage>
        <taxon>Eukaryota</taxon>
        <taxon>Sar</taxon>
        <taxon>Rhizaria</taxon>
        <taxon>Endomyxa</taxon>
        <taxon>Phytomyxea</taxon>
        <taxon>Plasmodiophorida</taxon>
        <taxon>Plasmodiophoridae</taxon>
        <taxon>Polymyxa</taxon>
    </lineage>
</organism>
<protein>
    <submittedName>
        <fullName evidence="2">Uncharacterized protein</fullName>
    </submittedName>
</protein>
<evidence type="ECO:0000256" key="1">
    <source>
        <dbReference type="SAM" id="MobiDB-lite"/>
    </source>
</evidence>
<dbReference type="EMBL" id="AJ457969">
    <property type="protein sequence ID" value="CAD29997.1"/>
    <property type="molecule type" value="Genomic_DNA"/>
</dbReference>
<name>Q8T321_9EUKA</name>
<feature type="non-terminal residue" evidence="2">
    <location>
        <position position="1"/>
    </location>
</feature>
<dbReference type="PANTHER" id="PTHR47235:SF1">
    <property type="entry name" value="BLR6548 PROTEIN"/>
    <property type="match status" value="1"/>
</dbReference>
<feature type="non-terminal residue" evidence="2">
    <location>
        <position position="232"/>
    </location>
</feature>
<sequence length="232" mass="26386">STAPDPNYACRVRRGPRDRRFRRARVFRNPGFPQFGEFRTELVKSRKPHGFGRQPARQAEIRRRAWHAADQFVCSVSSLCNPGRILTPRRAQTPASIIVGAAQQCCFVTRNKRVLASAESACDTASQQDWFKQEKTGENDAGSHAKSGELTALPLARWSPPRPTRQKKYDPGASDTEIKIGNIMPYSGPASSYGVIGKTEEAFFKMMQCRGRNWRPQDQFHHLRRRLQSRRS</sequence>
<dbReference type="PANTHER" id="PTHR47235">
    <property type="entry name" value="BLR6548 PROTEIN"/>
    <property type="match status" value="1"/>
</dbReference>
<accession>Q8T321</accession>
<feature type="region of interest" description="Disordered" evidence="1">
    <location>
        <begin position="156"/>
        <end position="176"/>
    </location>
</feature>
<evidence type="ECO:0000313" key="2">
    <source>
        <dbReference type="EMBL" id="CAD29997.1"/>
    </source>
</evidence>
<proteinExistence type="predicted"/>
<dbReference type="AlphaFoldDB" id="Q8T321"/>